<sequence>MEVSNLTMAVAELRLPRFASSDVKGWFRQIELDFTLKGIRNSRVKYSLMTSALPGEVFKIIPKDEEHRDYEGAKRAIIF</sequence>
<keyword evidence="3" id="KW-1185">Reference proteome</keyword>
<dbReference type="EMBL" id="CP045891">
    <property type="protein sequence ID" value="QQP58482.1"/>
    <property type="molecule type" value="Genomic_DNA"/>
</dbReference>
<evidence type="ECO:0000313" key="2">
    <source>
        <dbReference type="EMBL" id="QQP58482.1"/>
    </source>
</evidence>
<feature type="domain" description="DUF7041" evidence="1">
    <location>
        <begin position="15"/>
        <end position="78"/>
    </location>
</feature>
<organism evidence="2 3">
    <name type="scientific">Caligus rogercresseyi</name>
    <name type="common">Sea louse</name>
    <dbReference type="NCBI Taxonomy" id="217165"/>
    <lineage>
        <taxon>Eukaryota</taxon>
        <taxon>Metazoa</taxon>
        <taxon>Ecdysozoa</taxon>
        <taxon>Arthropoda</taxon>
        <taxon>Crustacea</taxon>
        <taxon>Multicrustacea</taxon>
        <taxon>Hexanauplia</taxon>
        <taxon>Copepoda</taxon>
        <taxon>Siphonostomatoida</taxon>
        <taxon>Caligidae</taxon>
        <taxon>Caligus</taxon>
    </lineage>
</organism>
<name>A0A7T8KM67_CALRO</name>
<protein>
    <recommendedName>
        <fullName evidence="1">DUF7041 domain-containing protein</fullName>
    </recommendedName>
</protein>
<dbReference type="InterPro" id="IPR055469">
    <property type="entry name" value="DUF7041"/>
</dbReference>
<dbReference type="Pfam" id="PF23055">
    <property type="entry name" value="DUF7041"/>
    <property type="match status" value="1"/>
</dbReference>
<accession>A0A7T8KM67</accession>
<reference evidence="3" key="1">
    <citation type="submission" date="2021-01" db="EMBL/GenBank/DDBJ databases">
        <title>Caligus Genome Assembly.</title>
        <authorList>
            <person name="Gallardo-Escarate C."/>
        </authorList>
    </citation>
    <scope>NUCLEOTIDE SEQUENCE [LARGE SCALE GENOMIC DNA]</scope>
</reference>
<evidence type="ECO:0000313" key="3">
    <source>
        <dbReference type="Proteomes" id="UP000595437"/>
    </source>
</evidence>
<proteinExistence type="predicted"/>
<dbReference type="AlphaFoldDB" id="A0A7T8KM67"/>
<gene>
    <name evidence="2" type="ORF">FKW44_003817</name>
</gene>
<dbReference type="Proteomes" id="UP000595437">
    <property type="component" value="Chromosome 2"/>
</dbReference>
<evidence type="ECO:0000259" key="1">
    <source>
        <dbReference type="Pfam" id="PF23055"/>
    </source>
</evidence>